<evidence type="ECO:0000313" key="3">
    <source>
        <dbReference type="EMBL" id="KAF2321345.1"/>
    </source>
</evidence>
<keyword evidence="4" id="KW-1185">Reference proteome</keyword>
<dbReference type="SUPFAM" id="SSF48403">
    <property type="entry name" value="Ankyrin repeat"/>
    <property type="match status" value="1"/>
</dbReference>
<dbReference type="Proteomes" id="UP000467840">
    <property type="component" value="Chromosome 10"/>
</dbReference>
<evidence type="ECO:0000256" key="2">
    <source>
        <dbReference type="ARBA" id="ARBA00023043"/>
    </source>
</evidence>
<dbReference type="InterPro" id="IPR036770">
    <property type="entry name" value="Ankyrin_rpt-contain_sf"/>
</dbReference>
<protein>
    <submittedName>
        <fullName evidence="3">Uncharacterized protein</fullName>
    </submittedName>
</protein>
<dbReference type="Pfam" id="PF12796">
    <property type="entry name" value="Ank_2"/>
    <property type="match status" value="1"/>
</dbReference>
<organism evidence="3 4">
    <name type="scientific">Hevea brasiliensis</name>
    <name type="common">Para rubber tree</name>
    <name type="synonym">Siphonia brasiliensis</name>
    <dbReference type="NCBI Taxonomy" id="3981"/>
    <lineage>
        <taxon>Eukaryota</taxon>
        <taxon>Viridiplantae</taxon>
        <taxon>Streptophyta</taxon>
        <taxon>Embryophyta</taxon>
        <taxon>Tracheophyta</taxon>
        <taxon>Spermatophyta</taxon>
        <taxon>Magnoliopsida</taxon>
        <taxon>eudicotyledons</taxon>
        <taxon>Gunneridae</taxon>
        <taxon>Pentapetalae</taxon>
        <taxon>rosids</taxon>
        <taxon>fabids</taxon>
        <taxon>Malpighiales</taxon>
        <taxon>Euphorbiaceae</taxon>
        <taxon>Crotonoideae</taxon>
        <taxon>Micrandreae</taxon>
        <taxon>Hevea</taxon>
    </lineage>
</organism>
<dbReference type="AlphaFoldDB" id="A0A6A6N942"/>
<accession>A0A6A6N942</accession>
<evidence type="ECO:0000256" key="1">
    <source>
        <dbReference type="ARBA" id="ARBA00022737"/>
    </source>
</evidence>
<reference evidence="3 4" key="1">
    <citation type="journal article" date="2020" name="Mol. Plant">
        <title>The Chromosome-Based Rubber Tree Genome Provides New Insights into Spurge Genome Evolution and Rubber Biosynthesis.</title>
        <authorList>
            <person name="Liu J."/>
            <person name="Shi C."/>
            <person name="Shi C.C."/>
            <person name="Li W."/>
            <person name="Zhang Q.J."/>
            <person name="Zhang Y."/>
            <person name="Li K."/>
            <person name="Lu H.F."/>
            <person name="Shi C."/>
            <person name="Zhu S.T."/>
            <person name="Xiao Z.Y."/>
            <person name="Nan H."/>
            <person name="Yue Y."/>
            <person name="Zhu X.G."/>
            <person name="Wu Y."/>
            <person name="Hong X.N."/>
            <person name="Fan G.Y."/>
            <person name="Tong Y."/>
            <person name="Zhang D."/>
            <person name="Mao C.L."/>
            <person name="Liu Y.L."/>
            <person name="Hao S.J."/>
            <person name="Liu W.Q."/>
            <person name="Lv M.Q."/>
            <person name="Zhang H.B."/>
            <person name="Liu Y."/>
            <person name="Hu-Tang G.R."/>
            <person name="Wang J.P."/>
            <person name="Wang J.H."/>
            <person name="Sun Y.H."/>
            <person name="Ni S.B."/>
            <person name="Chen W.B."/>
            <person name="Zhang X.C."/>
            <person name="Jiao Y.N."/>
            <person name="Eichler E.E."/>
            <person name="Li G.H."/>
            <person name="Liu X."/>
            <person name="Gao L.Z."/>
        </authorList>
    </citation>
    <scope>NUCLEOTIDE SEQUENCE [LARGE SCALE GENOMIC DNA]</scope>
    <source>
        <strain evidence="4">cv. GT1</strain>
        <tissue evidence="3">Leaf</tissue>
    </source>
</reference>
<name>A0A6A6N942_HEVBR</name>
<sequence>MNLQVIELFLGSGTNNSGILEVNAKNNIGPTAQALDMVLVFPVRQVTQKSQRSFRVLELRQQKRSASLPFPHFNVSIRTQHSQGIDSPCEARSALLVIAVLVATATFQVGREEIKGLHSIMQPSKGEDVISVLLSSCPECVDAVTVERKTALRLAIKNNQFQATKILVEWTREMNNDDVFNMKDEQGNTVLHLAIWKKQRQAS</sequence>
<keyword evidence="1" id="KW-0677">Repeat</keyword>
<comment type="caution">
    <text evidence="3">The sequence shown here is derived from an EMBL/GenBank/DDBJ whole genome shotgun (WGS) entry which is preliminary data.</text>
</comment>
<dbReference type="EMBL" id="JAAGAX010000003">
    <property type="protein sequence ID" value="KAF2321345.1"/>
    <property type="molecule type" value="Genomic_DNA"/>
</dbReference>
<dbReference type="PANTHER" id="PTHR24186:SF56">
    <property type="entry name" value="PGG DOMAIN-CONTAINING PROTEIN"/>
    <property type="match status" value="1"/>
</dbReference>
<dbReference type="PANTHER" id="PTHR24186">
    <property type="entry name" value="PROTEIN PHOSPHATASE 1 REGULATORY SUBUNIT"/>
    <property type="match status" value="1"/>
</dbReference>
<dbReference type="GO" id="GO:0005886">
    <property type="term" value="C:plasma membrane"/>
    <property type="evidence" value="ECO:0007669"/>
    <property type="project" value="TreeGrafter"/>
</dbReference>
<keyword evidence="2" id="KW-0040">ANK repeat</keyword>
<gene>
    <name evidence="3" type="ORF">GH714_040414</name>
</gene>
<proteinExistence type="predicted"/>
<dbReference type="Gene3D" id="1.25.40.20">
    <property type="entry name" value="Ankyrin repeat-containing domain"/>
    <property type="match status" value="1"/>
</dbReference>
<dbReference type="InterPro" id="IPR002110">
    <property type="entry name" value="Ankyrin_rpt"/>
</dbReference>
<evidence type="ECO:0000313" key="4">
    <source>
        <dbReference type="Proteomes" id="UP000467840"/>
    </source>
</evidence>